<dbReference type="InterPro" id="IPR015421">
    <property type="entry name" value="PyrdxlP-dep_Trfase_major"/>
</dbReference>
<dbReference type="EMBL" id="SJPQ01000004">
    <property type="protein sequence ID" value="TWT86850.1"/>
    <property type="molecule type" value="Genomic_DNA"/>
</dbReference>
<dbReference type="SUPFAM" id="SSF53383">
    <property type="entry name" value="PLP-dependent transferases"/>
    <property type="match status" value="1"/>
</dbReference>
<evidence type="ECO:0000256" key="6">
    <source>
        <dbReference type="ARBA" id="ARBA00023266"/>
    </source>
</evidence>
<name>A0A5C5ZI84_9BACT</name>
<evidence type="ECO:0000256" key="2">
    <source>
        <dbReference type="ARBA" id="ARBA00022490"/>
    </source>
</evidence>
<evidence type="ECO:0000256" key="9">
    <source>
        <dbReference type="SAM" id="MobiDB-lite"/>
    </source>
</evidence>
<evidence type="ECO:0000313" key="11">
    <source>
        <dbReference type="Proteomes" id="UP000315440"/>
    </source>
</evidence>
<keyword evidence="5 8" id="KW-0648">Protein biosynthesis</keyword>
<dbReference type="OrthoDB" id="9787096at2"/>
<dbReference type="GO" id="GO:0001717">
    <property type="term" value="P:conversion of seryl-tRNAsec to selenocys-tRNAsec"/>
    <property type="evidence" value="ECO:0007669"/>
    <property type="project" value="UniProtKB-UniRule"/>
</dbReference>
<evidence type="ECO:0000256" key="1">
    <source>
        <dbReference type="ARBA" id="ARBA00001933"/>
    </source>
</evidence>
<protein>
    <recommendedName>
        <fullName evidence="8">L-seryl-tRNA(Sec) selenium transferase</fullName>
        <ecNumber evidence="8">2.9.1.1</ecNumber>
    </recommendedName>
    <alternativeName>
        <fullName evidence="8">Selenocysteine synthase</fullName>
        <shortName evidence="8">Sec synthase</shortName>
    </alternativeName>
    <alternativeName>
        <fullName evidence="8">Selenocysteinyl-tRNA(Sec) synthase</fullName>
    </alternativeName>
</protein>
<dbReference type="InterPro" id="IPR004534">
    <property type="entry name" value="SelA_trans"/>
</dbReference>
<comment type="catalytic activity">
    <reaction evidence="8">
        <text>L-seryl-tRNA(Sec) + selenophosphate + H(+) = L-selenocysteinyl-tRNA(Sec) + phosphate</text>
        <dbReference type="Rhea" id="RHEA:22728"/>
        <dbReference type="Rhea" id="RHEA-COMP:9742"/>
        <dbReference type="Rhea" id="RHEA-COMP:9743"/>
        <dbReference type="ChEBI" id="CHEBI:15378"/>
        <dbReference type="ChEBI" id="CHEBI:16144"/>
        <dbReference type="ChEBI" id="CHEBI:43474"/>
        <dbReference type="ChEBI" id="CHEBI:78533"/>
        <dbReference type="ChEBI" id="CHEBI:78573"/>
        <dbReference type="EC" id="2.9.1.1"/>
    </reaction>
</comment>
<evidence type="ECO:0000256" key="7">
    <source>
        <dbReference type="ARBA" id="ARBA00044507"/>
    </source>
</evidence>
<dbReference type="HAMAP" id="MF_00423">
    <property type="entry name" value="SelA"/>
    <property type="match status" value="1"/>
</dbReference>
<keyword evidence="3 8" id="KW-0808">Transferase</keyword>
<comment type="function">
    <text evidence="8">Converts seryl-tRNA(Sec) to selenocysteinyl-tRNA(Sec) required for selenoprotein biosynthesis.</text>
</comment>
<feature type="compositionally biased region" description="Low complexity" evidence="9">
    <location>
        <begin position="454"/>
        <end position="472"/>
    </location>
</feature>
<evidence type="ECO:0000256" key="5">
    <source>
        <dbReference type="ARBA" id="ARBA00022917"/>
    </source>
</evidence>
<accession>A0A5C5ZI84</accession>
<evidence type="ECO:0000313" key="10">
    <source>
        <dbReference type="EMBL" id="TWT86850.1"/>
    </source>
</evidence>
<sequence>MNTNDLLRNLPSIQEIADHPTVKSVTDKLNRSEGFARVRNAVEQVRDEALKRKDQLQHLTAGDLLDRVARRLAPTPRRREASTVVNATGRLWGNGWSTPMAEPAVQRLATTADDYARRSQAEGAEETLTRLAGAERALVTGRRESALWLALKALHNGRGVAVARGDLGELSPGLRVTDVCQTAGAVLHEVGATNACTTEDYRGALANAAGALRLASDERESPDAGARPTIAELAAVAHDQGAWLLVDLAGGPLIDPSEADGVARESAHAALQAGADLVLLSGDGLVAGPECGLLLGRKELLDRVASLVEASLCRLDARSEAALVAALALLDSPDRLAYTHPVYQLLSAPLENLRTRAERLAPQLAESSLVASAEAVEIAPSGSPMPGSAVTLPSWGVSLTPAGESIEPVERALRSGAAEIHGRTMADGALLLDLRTVLPHQDLLLVGALPPAKSSENGTAAGSEAGTEAAAG</sequence>
<keyword evidence="2 8" id="KW-0963">Cytoplasm</keyword>
<comment type="similarity">
    <text evidence="7 8">Belongs to the SelA family.</text>
</comment>
<comment type="cofactor">
    <cofactor evidence="1 8">
        <name>pyridoxal 5'-phosphate</name>
        <dbReference type="ChEBI" id="CHEBI:597326"/>
    </cofactor>
</comment>
<evidence type="ECO:0000256" key="3">
    <source>
        <dbReference type="ARBA" id="ARBA00022679"/>
    </source>
</evidence>
<comment type="caution">
    <text evidence="8">Lacks conserved residue(s) required for the propagation of feature annotation.</text>
</comment>
<dbReference type="Pfam" id="PF03841">
    <property type="entry name" value="SelA"/>
    <property type="match status" value="1"/>
</dbReference>
<evidence type="ECO:0000256" key="8">
    <source>
        <dbReference type="HAMAP-Rule" id="MF_00423"/>
    </source>
</evidence>
<dbReference type="InterPro" id="IPR018319">
    <property type="entry name" value="SelA-like"/>
</dbReference>
<dbReference type="PANTHER" id="PTHR32328">
    <property type="entry name" value="L-SERYL-TRNA(SEC) SELENIUM TRANSFERASE"/>
    <property type="match status" value="1"/>
</dbReference>
<comment type="caution">
    <text evidence="10">The sequence shown here is derived from an EMBL/GenBank/DDBJ whole genome shotgun (WGS) entry which is preliminary data.</text>
</comment>
<dbReference type="AlphaFoldDB" id="A0A5C5ZI84"/>
<dbReference type="InterPro" id="IPR015424">
    <property type="entry name" value="PyrdxlP-dep_Trfase"/>
</dbReference>
<dbReference type="EC" id="2.9.1.1" evidence="8"/>
<reference evidence="10 11" key="1">
    <citation type="submission" date="2019-02" db="EMBL/GenBank/DDBJ databases">
        <title>Deep-cultivation of Planctomycetes and their phenomic and genomic characterization uncovers novel biology.</title>
        <authorList>
            <person name="Wiegand S."/>
            <person name="Jogler M."/>
            <person name="Boedeker C."/>
            <person name="Pinto D."/>
            <person name="Vollmers J."/>
            <person name="Rivas-Marin E."/>
            <person name="Kohn T."/>
            <person name="Peeters S.H."/>
            <person name="Heuer A."/>
            <person name="Rast P."/>
            <person name="Oberbeckmann S."/>
            <person name="Bunk B."/>
            <person name="Jeske O."/>
            <person name="Meyerdierks A."/>
            <person name="Storesund J.E."/>
            <person name="Kallscheuer N."/>
            <person name="Luecker S."/>
            <person name="Lage O.M."/>
            <person name="Pohl T."/>
            <person name="Merkel B.J."/>
            <person name="Hornburger P."/>
            <person name="Mueller R.-W."/>
            <person name="Bruemmer F."/>
            <person name="Labrenz M."/>
            <person name="Spormann A.M."/>
            <person name="Op Den Camp H."/>
            <person name="Overmann J."/>
            <person name="Amann R."/>
            <person name="Jetten M.S.M."/>
            <person name="Mascher T."/>
            <person name="Medema M.H."/>
            <person name="Devos D.P."/>
            <person name="Kaster A.-K."/>
            <person name="Ovreas L."/>
            <person name="Rohde M."/>
            <person name="Galperin M.Y."/>
            <person name="Jogler C."/>
        </authorList>
    </citation>
    <scope>NUCLEOTIDE SEQUENCE [LARGE SCALE GENOMIC DNA]</scope>
    <source>
        <strain evidence="10 11">Mal64</strain>
    </source>
</reference>
<evidence type="ECO:0000256" key="4">
    <source>
        <dbReference type="ARBA" id="ARBA00022898"/>
    </source>
</evidence>
<keyword evidence="6 8" id="KW-0711">Selenium</keyword>
<dbReference type="PANTHER" id="PTHR32328:SF0">
    <property type="entry name" value="L-SERYL-TRNA(SEC) SELENIUM TRANSFERASE"/>
    <property type="match status" value="1"/>
</dbReference>
<keyword evidence="4 8" id="KW-0663">Pyridoxal phosphate</keyword>
<comment type="subcellular location">
    <subcellularLocation>
        <location evidence="8">Cytoplasm</location>
    </subcellularLocation>
</comment>
<dbReference type="Gene3D" id="3.90.1150.180">
    <property type="match status" value="1"/>
</dbReference>
<dbReference type="RefSeq" id="WP_146402976.1">
    <property type="nucleotide sequence ID" value="NZ_SJPQ01000004.1"/>
</dbReference>
<dbReference type="UniPathway" id="UPA00906">
    <property type="reaction ID" value="UER00896"/>
</dbReference>
<gene>
    <name evidence="8 10" type="primary">selA</name>
    <name evidence="10" type="ORF">Mal64_36800</name>
</gene>
<dbReference type="GO" id="GO:0001514">
    <property type="term" value="P:selenocysteine incorporation"/>
    <property type="evidence" value="ECO:0007669"/>
    <property type="project" value="UniProtKB-UniRule"/>
</dbReference>
<comment type="pathway">
    <text evidence="8">Aminoacyl-tRNA biosynthesis; selenocysteinyl-tRNA(Sec) biosynthesis; selenocysteinyl-tRNA(Sec) from L-seryl-tRNA(Sec) (bacterial route): step 1/1.</text>
</comment>
<keyword evidence="11" id="KW-1185">Reference proteome</keyword>
<dbReference type="GO" id="GO:0005737">
    <property type="term" value="C:cytoplasm"/>
    <property type="evidence" value="ECO:0007669"/>
    <property type="project" value="UniProtKB-SubCell"/>
</dbReference>
<dbReference type="Gene3D" id="3.40.640.10">
    <property type="entry name" value="Type I PLP-dependent aspartate aminotransferase-like (Major domain)"/>
    <property type="match status" value="1"/>
</dbReference>
<feature type="region of interest" description="Disordered" evidence="9">
    <location>
        <begin position="450"/>
        <end position="472"/>
    </location>
</feature>
<dbReference type="Proteomes" id="UP000315440">
    <property type="component" value="Unassembled WGS sequence"/>
</dbReference>
<dbReference type="GO" id="GO:0004125">
    <property type="term" value="F:L-seryl-tRNA(Sec) selenium transferase activity"/>
    <property type="evidence" value="ECO:0007669"/>
    <property type="project" value="UniProtKB-UniRule"/>
</dbReference>
<organism evidence="10 11">
    <name type="scientific">Pseudobythopirellula maris</name>
    <dbReference type="NCBI Taxonomy" id="2527991"/>
    <lineage>
        <taxon>Bacteria</taxon>
        <taxon>Pseudomonadati</taxon>
        <taxon>Planctomycetota</taxon>
        <taxon>Planctomycetia</taxon>
        <taxon>Pirellulales</taxon>
        <taxon>Lacipirellulaceae</taxon>
        <taxon>Pseudobythopirellula</taxon>
    </lineage>
</organism>
<proteinExistence type="inferred from homology"/>